<dbReference type="EnsemblFungi" id="MAPG_01076T0">
    <property type="protein sequence ID" value="MAPG_01076T0"/>
    <property type="gene ID" value="MAPG_01076"/>
</dbReference>
<evidence type="ECO:0000313" key="7">
    <source>
        <dbReference type="Proteomes" id="UP000011715"/>
    </source>
</evidence>
<dbReference type="Gene3D" id="1.10.20.10">
    <property type="entry name" value="Histone, subunit A"/>
    <property type="match status" value="1"/>
</dbReference>
<reference evidence="7" key="2">
    <citation type="submission" date="2010-05" db="EMBL/GenBank/DDBJ databases">
        <title>The genome sequence of Magnaporthe poae strain ATCC 64411.</title>
        <authorList>
            <person name="Ma L.-J."/>
            <person name="Dead R."/>
            <person name="Young S."/>
            <person name="Zeng Q."/>
            <person name="Koehrsen M."/>
            <person name="Alvarado L."/>
            <person name="Berlin A."/>
            <person name="Chapman S.B."/>
            <person name="Chen Z."/>
            <person name="Freedman E."/>
            <person name="Gellesch M."/>
            <person name="Goldberg J."/>
            <person name="Griggs A."/>
            <person name="Gujja S."/>
            <person name="Heilman E.R."/>
            <person name="Heiman D."/>
            <person name="Hepburn T."/>
            <person name="Howarth C."/>
            <person name="Jen D."/>
            <person name="Larson L."/>
            <person name="Mehta T."/>
            <person name="Neiman D."/>
            <person name="Pearson M."/>
            <person name="Roberts A."/>
            <person name="Saif S."/>
            <person name="Shea T."/>
            <person name="Shenoy N."/>
            <person name="Sisk P."/>
            <person name="Stolte C."/>
            <person name="Sykes S."/>
            <person name="Walk T."/>
            <person name="White J."/>
            <person name="Yandava C."/>
            <person name="Haas B."/>
            <person name="Nusbaum C."/>
            <person name="Birren B."/>
        </authorList>
    </citation>
    <scope>NUCLEOTIDE SEQUENCE [LARGE SCALE GENOMIC DNA]</scope>
    <source>
        <strain evidence="7">ATCC 64411 / 73-15</strain>
    </source>
</reference>
<gene>
    <name evidence="5" type="ORF">MAPG_01076</name>
</gene>
<dbReference type="EMBL" id="ADBL01000248">
    <property type="status" value="NOT_ANNOTATED_CDS"/>
    <property type="molecule type" value="Genomic_DNA"/>
</dbReference>
<proteinExistence type="predicted"/>
<organism evidence="6 7">
    <name type="scientific">Magnaporthiopsis poae (strain ATCC 64411 / 73-15)</name>
    <name type="common">Kentucky bluegrass fungus</name>
    <name type="synonym">Magnaporthe poae</name>
    <dbReference type="NCBI Taxonomy" id="644358"/>
    <lineage>
        <taxon>Eukaryota</taxon>
        <taxon>Fungi</taxon>
        <taxon>Dikarya</taxon>
        <taxon>Ascomycota</taxon>
        <taxon>Pezizomycotina</taxon>
        <taxon>Sordariomycetes</taxon>
        <taxon>Sordariomycetidae</taxon>
        <taxon>Magnaporthales</taxon>
        <taxon>Magnaporthaceae</taxon>
        <taxon>Magnaporthiopsis</taxon>
    </lineage>
</organism>
<dbReference type="InterPro" id="IPR003958">
    <property type="entry name" value="CBFA_NFYB_domain"/>
</dbReference>
<dbReference type="SUPFAM" id="SSF47113">
    <property type="entry name" value="Histone-fold"/>
    <property type="match status" value="1"/>
</dbReference>
<dbReference type="eggNOG" id="KOG1657">
    <property type="taxonomic scope" value="Eukaryota"/>
</dbReference>
<reference evidence="5" key="1">
    <citation type="submission" date="2010-05" db="EMBL/GenBank/DDBJ databases">
        <title>The Genome Sequence of Magnaporthe poae strain ATCC 64411.</title>
        <authorList>
            <consortium name="The Broad Institute Genome Sequencing Platform"/>
            <consortium name="Broad Institute Genome Sequencing Center for Infectious Disease"/>
            <person name="Ma L.-J."/>
            <person name="Dead R."/>
            <person name="Young S."/>
            <person name="Zeng Q."/>
            <person name="Koehrsen M."/>
            <person name="Alvarado L."/>
            <person name="Berlin A."/>
            <person name="Chapman S.B."/>
            <person name="Chen Z."/>
            <person name="Freedman E."/>
            <person name="Gellesch M."/>
            <person name="Goldberg J."/>
            <person name="Griggs A."/>
            <person name="Gujja S."/>
            <person name="Heilman E.R."/>
            <person name="Heiman D."/>
            <person name="Hepburn T."/>
            <person name="Howarth C."/>
            <person name="Jen D."/>
            <person name="Larson L."/>
            <person name="Mehta T."/>
            <person name="Neiman D."/>
            <person name="Pearson M."/>
            <person name="Roberts A."/>
            <person name="Saif S."/>
            <person name="Shea T."/>
            <person name="Shenoy N."/>
            <person name="Sisk P."/>
            <person name="Stolte C."/>
            <person name="Sykes S."/>
            <person name="Walk T."/>
            <person name="White J."/>
            <person name="Yandava C."/>
            <person name="Haas B."/>
            <person name="Nusbaum C."/>
            <person name="Birren B."/>
        </authorList>
    </citation>
    <scope>NUCLEOTIDE SEQUENCE</scope>
    <source>
        <strain evidence="5">ATCC 64411</strain>
    </source>
</reference>
<keyword evidence="2" id="KW-0539">Nucleus</keyword>
<dbReference type="Proteomes" id="UP000011715">
    <property type="component" value="Unassembled WGS sequence"/>
</dbReference>
<dbReference type="PANTHER" id="PTHR10252">
    <property type="entry name" value="HISTONE-LIKE TRANSCRIPTION FACTOR CCAAT-RELATED"/>
    <property type="match status" value="1"/>
</dbReference>
<evidence type="ECO:0000259" key="4">
    <source>
        <dbReference type="Pfam" id="PF00808"/>
    </source>
</evidence>
<dbReference type="OrthoDB" id="636685at2759"/>
<reference evidence="6" key="5">
    <citation type="submission" date="2015-06" db="UniProtKB">
        <authorList>
            <consortium name="EnsemblFungi"/>
        </authorList>
    </citation>
    <scope>IDENTIFICATION</scope>
    <source>
        <strain evidence="6">ATCC 64411</strain>
    </source>
</reference>
<dbReference type="Pfam" id="PF00808">
    <property type="entry name" value="CBFD_NFYB_HMF"/>
    <property type="match status" value="1"/>
</dbReference>
<feature type="compositionally biased region" description="Low complexity" evidence="3">
    <location>
        <begin position="164"/>
        <end position="187"/>
    </location>
</feature>
<reference evidence="5" key="3">
    <citation type="submission" date="2011-03" db="EMBL/GenBank/DDBJ databases">
        <title>Annotation of Magnaporthe poae ATCC 64411.</title>
        <authorList>
            <person name="Ma L.-J."/>
            <person name="Dead R."/>
            <person name="Young S.K."/>
            <person name="Zeng Q."/>
            <person name="Gargeya S."/>
            <person name="Fitzgerald M."/>
            <person name="Haas B."/>
            <person name="Abouelleil A."/>
            <person name="Alvarado L."/>
            <person name="Arachchi H.M."/>
            <person name="Berlin A."/>
            <person name="Brown A."/>
            <person name="Chapman S.B."/>
            <person name="Chen Z."/>
            <person name="Dunbar C."/>
            <person name="Freedman E."/>
            <person name="Gearin G."/>
            <person name="Gellesch M."/>
            <person name="Goldberg J."/>
            <person name="Griggs A."/>
            <person name="Gujja S."/>
            <person name="Heiman D."/>
            <person name="Howarth C."/>
            <person name="Larson L."/>
            <person name="Lui A."/>
            <person name="MacDonald P.J.P."/>
            <person name="Mehta T."/>
            <person name="Montmayeur A."/>
            <person name="Murphy C."/>
            <person name="Neiman D."/>
            <person name="Pearson M."/>
            <person name="Priest M."/>
            <person name="Roberts A."/>
            <person name="Saif S."/>
            <person name="Shea T."/>
            <person name="Shenoy N."/>
            <person name="Sisk P."/>
            <person name="Stolte C."/>
            <person name="Sykes S."/>
            <person name="Yandava C."/>
            <person name="Wortman J."/>
            <person name="Nusbaum C."/>
            <person name="Birren B."/>
        </authorList>
    </citation>
    <scope>NUCLEOTIDE SEQUENCE</scope>
    <source>
        <strain evidence="5">ATCC 64411</strain>
    </source>
</reference>
<comment type="subcellular location">
    <subcellularLocation>
        <location evidence="1">Nucleus</location>
    </subcellularLocation>
</comment>
<dbReference type="GO" id="GO:0008623">
    <property type="term" value="C:CHRAC"/>
    <property type="evidence" value="ECO:0007669"/>
    <property type="project" value="TreeGrafter"/>
</dbReference>
<dbReference type="AlphaFoldDB" id="A0A0C4DMR4"/>
<dbReference type="OMA" id="MFIQHIA"/>
<dbReference type="GO" id="GO:0006261">
    <property type="term" value="P:DNA-templated DNA replication"/>
    <property type="evidence" value="ECO:0007669"/>
    <property type="project" value="TreeGrafter"/>
</dbReference>
<feature type="domain" description="Transcription factor CBF/NF-Y/archaeal histone" evidence="4">
    <location>
        <begin position="19"/>
        <end position="84"/>
    </location>
</feature>
<protein>
    <recommendedName>
        <fullName evidence="4">Transcription factor CBF/NF-Y/archaeal histone domain-containing protein</fullName>
    </recommendedName>
</protein>
<feature type="region of interest" description="Disordered" evidence="3">
    <location>
        <begin position="106"/>
        <end position="230"/>
    </location>
</feature>
<keyword evidence="7" id="KW-1185">Reference proteome</keyword>
<evidence type="ECO:0000313" key="5">
    <source>
        <dbReference type="EMBL" id="KLU81996.1"/>
    </source>
</evidence>
<evidence type="ECO:0000256" key="1">
    <source>
        <dbReference type="ARBA" id="ARBA00004123"/>
    </source>
</evidence>
<reference evidence="6" key="4">
    <citation type="journal article" date="2015" name="G3 (Bethesda)">
        <title>Genome sequences of three phytopathogenic species of the Magnaporthaceae family of fungi.</title>
        <authorList>
            <person name="Okagaki L.H."/>
            <person name="Nunes C.C."/>
            <person name="Sailsbery J."/>
            <person name="Clay B."/>
            <person name="Brown D."/>
            <person name="John T."/>
            <person name="Oh Y."/>
            <person name="Young N."/>
            <person name="Fitzgerald M."/>
            <person name="Haas B.J."/>
            <person name="Zeng Q."/>
            <person name="Young S."/>
            <person name="Adiconis X."/>
            <person name="Fan L."/>
            <person name="Levin J.Z."/>
            <person name="Mitchell T.K."/>
            <person name="Okubara P.A."/>
            <person name="Farman M.L."/>
            <person name="Kohn L.M."/>
            <person name="Birren B."/>
            <person name="Ma L.-J."/>
            <person name="Dean R.A."/>
        </authorList>
    </citation>
    <scope>NUCLEOTIDE SEQUENCE</scope>
    <source>
        <strain evidence="6">ATCC 64411 / 73-15</strain>
    </source>
</reference>
<sequence>MPYNTTAIPPRREATGQTQLPLTRVKKIVAVDPDINVCSNNAAFIITLATEMFIQHIAGEAHNMAKMDRKPRRNIQYKDLSNAVQHQENLEFLQDIVPKTQPYKQIREQAAATQAKLRGDRPNDDGENAGEGDSQLAAAAPNGKRQKSSAVNGKGAAAHRQSNGASAKGGAAASSSTSGAATAATAAVNGHRASIVSEDDPSAQLELEMRQAGRKGGGSHDADDDVEMTG</sequence>
<dbReference type="InterPro" id="IPR050568">
    <property type="entry name" value="Transcr_DNA_Rep_Reg"/>
</dbReference>
<dbReference type="PANTHER" id="PTHR10252:SF54">
    <property type="entry name" value="CHROMATIN ACCESSIBILITY COMPLEX PROTEIN 1"/>
    <property type="match status" value="1"/>
</dbReference>
<accession>A0A0C4DMR4</accession>
<dbReference type="InterPro" id="IPR009072">
    <property type="entry name" value="Histone-fold"/>
</dbReference>
<dbReference type="VEuPathDB" id="FungiDB:MAPG_01076"/>
<evidence type="ECO:0000256" key="2">
    <source>
        <dbReference type="ARBA" id="ARBA00023242"/>
    </source>
</evidence>
<dbReference type="GO" id="GO:0046982">
    <property type="term" value="F:protein heterodimerization activity"/>
    <property type="evidence" value="ECO:0007669"/>
    <property type="project" value="InterPro"/>
</dbReference>
<evidence type="ECO:0000313" key="6">
    <source>
        <dbReference type="EnsemblFungi" id="MAPG_01076T0"/>
    </source>
</evidence>
<dbReference type="EMBL" id="GL876966">
    <property type="protein sequence ID" value="KLU81996.1"/>
    <property type="molecule type" value="Genomic_DNA"/>
</dbReference>
<evidence type="ECO:0000256" key="3">
    <source>
        <dbReference type="SAM" id="MobiDB-lite"/>
    </source>
</evidence>
<name>A0A0C4DMR4_MAGP6</name>
<dbReference type="CDD" id="cd23645">
    <property type="entry name" value="HFD_Dpb3-like"/>
    <property type="match status" value="1"/>
</dbReference>
<dbReference type="STRING" id="644358.A0A0C4DMR4"/>